<protein>
    <recommendedName>
        <fullName evidence="4">Ankyrin repeat-containing protein</fullName>
    </recommendedName>
</protein>
<dbReference type="PANTHER" id="PTHR24159:SF5">
    <property type="entry name" value="ANK_REP_REGION DOMAIN-CONTAINING PROTEIN"/>
    <property type="match status" value="1"/>
</dbReference>
<dbReference type="InterPro" id="IPR036770">
    <property type="entry name" value="Ankyrin_rpt-contain_sf"/>
</dbReference>
<reference evidence="3" key="1">
    <citation type="journal article" date="2011" name="Genome Res.">
        <title>Phylogeny-wide analysis of social amoeba genomes highlights ancient origins for complex intercellular communication.</title>
        <authorList>
            <person name="Heidel A.J."/>
            <person name="Lawal H.M."/>
            <person name="Felder M."/>
            <person name="Schilde C."/>
            <person name="Helps N.R."/>
            <person name="Tunggal B."/>
            <person name="Rivero F."/>
            <person name="John U."/>
            <person name="Schleicher M."/>
            <person name="Eichinger L."/>
            <person name="Platzer M."/>
            <person name="Noegel A.A."/>
            <person name="Schaap P."/>
            <person name="Gloeckner G."/>
        </authorList>
    </citation>
    <scope>NUCLEOTIDE SEQUENCE [LARGE SCALE GENOMIC DNA]</scope>
    <source>
        <strain evidence="3">SH3</strain>
    </source>
</reference>
<accession>F4PZ63</accession>
<sequence>MTITTPQVTCVMKGYLLLYISSLKERDNGKEKGNYCNNECVDRKQRHDRVIKSKDNEDGLMRYKIDQLPNKIGWYLRGGHINLLKERIEREENELNQFINNNNNNNTSSSSSSSSSSSTLNSFTIKKDYIFSDLYLKWDYETTVDICSFGGDIQLFKYLFEKKPEWFGHLDCIKMAASKGNLKMFKILVDNTVPTNIIYDIPECIRIAMEGMHSELSLYLLEKINFKMGESPIVSIQPNHIIENREDFIKMVRIFITIAERNRGRIKLDLFPHLLHLQDIKLLREAHGYSVTNPYNDFENQLSFIMDMVRSRGYSSKFILDRGSLEQVKSAHSLGLFKNNSNNNNNVFEPCNGNVEESLSIMKYIKQHNIGVIDNKIFESISRERNDARMLTVEGSHHTTTLQLSTYATKNAKIDSKLLSLMVQVGTIFYLYEDTPESFELMKQFYKESKINPHISQYYLFQLQTSTTTNQIEIVDYLLNQQSKFHPTALNLVELLSECYNRQFKPLHLLIKQFIINQNQINKNNFKFQYNESVWNQVASRGEIKKIDRLLKKTVHLDSFDSVI</sequence>
<dbReference type="GeneID" id="14871269"/>
<dbReference type="PANTHER" id="PTHR24159">
    <property type="match status" value="1"/>
</dbReference>
<evidence type="ECO:0000256" key="1">
    <source>
        <dbReference type="SAM" id="MobiDB-lite"/>
    </source>
</evidence>
<dbReference type="KEGG" id="dfa:DFA_02338"/>
<evidence type="ECO:0000313" key="3">
    <source>
        <dbReference type="Proteomes" id="UP000007797"/>
    </source>
</evidence>
<name>F4PZ63_CACFS</name>
<organism evidence="2 3">
    <name type="scientific">Cavenderia fasciculata</name>
    <name type="common">Slime mold</name>
    <name type="synonym">Dictyostelium fasciculatum</name>
    <dbReference type="NCBI Taxonomy" id="261658"/>
    <lineage>
        <taxon>Eukaryota</taxon>
        <taxon>Amoebozoa</taxon>
        <taxon>Evosea</taxon>
        <taxon>Eumycetozoa</taxon>
        <taxon>Dictyostelia</taxon>
        <taxon>Acytosteliales</taxon>
        <taxon>Cavenderiaceae</taxon>
        <taxon>Cavenderia</taxon>
    </lineage>
</organism>
<feature type="region of interest" description="Disordered" evidence="1">
    <location>
        <begin position="99"/>
        <end position="118"/>
    </location>
</feature>
<dbReference type="EMBL" id="GL883016">
    <property type="protein sequence ID" value="EGG19092.1"/>
    <property type="molecule type" value="Genomic_DNA"/>
</dbReference>
<evidence type="ECO:0000313" key="2">
    <source>
        <dbReference type="EMBL" id="EGG19092.1"/>
    </source>
</evidence>
<keyword evidence="3" id="KW-1185">Reference proteome</keyword>
<evidence type="ECO:0008006" key="4">
    <source>
        <dbReference type="Google" id="ProtNLM"/>
    </source>
</evidence>
<proteinExistence type="predicted"/>
<dbReference type="RefSeq" id="XP_004366725.1">
    <property type="nucleotide sequence ID" value="XM_004366668.1"/>
</dbReference>
<dbReference type="Proteomes" id="UP000007797">
    <property type="component" value="Unassembled WGS sequence"/>
</dbReference>
<dbReference type="AlphaFoldDB" id="F4PZ63"/>
<feature type="compositionally biased region" description="Low complexity" evidence="1">
    <location>
        <begin position="100"/>
        <end position="118"/>
    </location>
</feature>
<gene>
    <name evidence="2" type="ORF">DFA_02338</name>
</gene>
<dbReference type="SUPFAM" id="SSF48403">
    <property type="entry name" value="Ankyrin repeat"/>
    <property type="match status" value="1"/>
</dbReference>